<sequence length="609" mass="69577">MVRKHKNKEDKNSKGAEKEKATDKRRNSLTDTSSISTSSNSSSVDSDEASSSSGGCDTKGTMTSPIEKVEGLDAESPTIEMEKYRRTICTDTPVDELSRDIGFRSLIHDYPITHAQPSPQMQVNVEEKHKKNGRSKKKRDKKGKKNSDPERPLEDQISSIRKLAEEDELRKQIEQSFVQRRIQDDNTEFPRQHMHQCGEFSPYGPFVTVPLSYYNGKNNCRVGDKEKLQATVGFGIAATGIYDKIPLITGARSDKGPYYSDMVGIRKENWRSKFEEVILKYSFEKSSMRSLLSHLFFQTFLREHNHLGPLYVERDSLEEFGVKMNELPSSVCENKWMCKLLKLVLEGKIKKVWRRVQAIQTVLRTREGNHPYKTLGSSAMLELVMQGIVKMLTDRKENTNVVMYLSSHMSDSKPCFFRNHRQCMMTELILSSLTPFAARSLLSMSTKTSGRSAIHYAAISGQPCQLDTLLKFDVNTNIFDQSKQAPIHYLINRNNLLMTCKFLKDRMVALERCMSAWLKAICAGAARLGETHSLKLSMRPTILRMAKNNSEQMIILFMLPVTFSPYDAMMPPENPHIVRSRMIIEKDYFGRPAEVIKKYPRCTNIILLT</sequence>
<feature type="region of interest" description="Disordered" evidence="2">
    <location>
        <begin position="1"/>
        <end position="85"/>
    </location>
</feature>
<dbReference type="InterPro" id="IPR002110">
    <property type="entry name" value="Ankyrin_rpt"/>
</dbReference>
<feature type="repeat" description="ANK" evidence="1">
    <location>
        <begin position="449"/>
        <end position="481"/>
    </location>
</feature>
<dbReference type="PROSITE" id="PS50088">
    <property type="entry name" value="ANK_REPEAT"/>
    <property type="match status" value="1"/>
</dbReference>
<proteinExistence type="predicted"/>
<keyword evidence="3" id="KW-1185">Reference proteome</keyword>
<dbReference type="AlphaFoldDB" id="A0A1I7XHQ5"/>
<feature type="region of interest" description="Disordered" evidence="2">
    <location>
        <begin position="114"/>
        <end position="157"/>
    </location>
</feature>
<dbReference type="WBParaSite" id="Hba_17279">
    <property type="protein sequence ID" value="Hba_17279"/>
    <property type="gene ID" value="Hba_17279"/>
</dbReference>
<dbReference type="Proteomes" id="UP000095283">
    <property type="component" value="Unplaced"/>
</dbReference>
<name>A0A1I7XHQ5_HETBA</name>
<feature type="compositionally biased region" description="Basic and acidic residues" evidence="2">
    <location>
        <begin position="145"/>
        <end position="154"/>
    </location>
</feature>
<protein>
    <submittedName>
        <fullName evidence="4">ANK_REP_REGION domain-containing protein</fullName>
    </submittedName>
</protein>
<dbReference type="SUPFAM" id="SSF48403">
    <property type="entry name" value="Ankyrin repeat"/>
    <property type="match status" value="1"/>
</dbReference>
<reference evidence="4" key="1">
    <citation type="submission" date="2016-11" db="UniProtKB">
        <authorList>
            <consortium name="WormBaseParasite"/>
        </authorList>
    </citation>
    <scope>IDENTIFICATION</scope>
</reference>
<evidence type="ECO:0000313" key="3">
    <source>
        <dbReference type="Proteomes" id="UP000095283"/>
    </source>
</evidence>
<evidence type="ECO:0000313" key="4">
    <source>
        <dbReference type="WBParaSite" id="Hba_17279"/>
    </source>
</evidence>
<dbReference type="Gene3D" id="1.25.40.20">
    <property type="entry name" value="Ankyrin repeat-containing domain"/>
    <property type="match status" value="1"/>
</dbReference>
<evidence type="ECO:0000256" key="2">
    <source>
        <dbReference type="SAM" id="MobiDB-lite"/>
    </source>
</evidence>
<accession>A0A1I7XHQ5</accession>
<feature type="compositionally biased region" description="Low complexity" evidence="2">
    <location>
        <begin position="29"/>
        <end position="53"/>
    </location>
</feature>
<dbReference type="InterPro" id="IPR036770">
    <property type="entry name" value="Ankyrin_rpt-contain_sf"/>
</dbReference>
<organism evidence="3 4">
    <name type="scientific">Heterorhabditis bacteriophora</name>
    <name type="common">Entomopathogenic nematode worm</name>
    <dbReference type="NCBI Taxonomy" id="37862"/>
    <lineage>
        <taxon>Eukaryota</taxon>
        <taxon>Metazoa</taxon>
        <taxon>Ecdysozoa</taxon>
        <taxon>Nematoda</taxon>
        <taxon>Chromadorea</taxon>
        <taxon>Rhabditida</taxon>
        <taxon>Rhabditina</taxon>
        <taxon>Rhabditomorpha</taxon>
        <taxon>Strongyloidea</taxon>
        <taxon>Heterorhabditidae</taxon>
        <taxon>Heterorhabditis</taxon>
    </lineage>
</organism>
<feature type="compositionally biased region" description="Basic residues" evidence="2">
    <location>
        <begin position="130"/>
        <end position="144"/>
    </location>
</feature>
<feature type="compositionally biased region" description="Basic and acidic residues" evidence="2">
    <location>
        <begin position="7"/>
        <end position="28"/>
    </location>
</feature>
<evidence type="ECO:0000256" key="1">
    <source>
        <dbReference type="PROSITE-ProRule" id="PRU00023"/>
    </source>
</evidence>
<keyword evidence="1" id="KW-0040">ANK repeat</keyword>